<dbReference type="PANTHER" id="PTHR40375:SF2">
    <property type="entry name" value="SPORULATION-SPECIFIC PROTEIN 22"/>
    <property type="match status" value="1"/>
</dbReference>
<dbReference type="PANTHER" id="PTHR40375">
    <property type="entry name" value="SPORULATION-SPECIFIC PROTEIN 22"/>
    <property type="match status" value="1"/>
</dbReference>
<name>A0A4S9L913_AURPU</name>
<organism evidence="3 4">
    <name type="scientific">Aureobasidium pullulans</name>
    <name type="common">Black yeast</name>
    <name type="synonym">Pullularia pullulans</name>
    <dbReference type="NCBI Taxonomy" id="5580"/>
    <lineage>
        <taxon>Eukaryota</taxon>
        <taxon>Fungi</taxon>
        <taxon>Dikarya</taxon>
        <taxon>Ascomycota</taxon>
        <taxon>Pezizomycotina</taxon>
        <taxon>Dothideomycetes</taxon>
        <taxon>Dothideomycetidae</taxon>
        <taxon>Dothideales</taxon>
        <taxon>Saccotheciaceae</taxon>
        <taxon>Aureobasidium</taxon>
    </lineage>
</organism>
<feature type="region of interest" description="Disordered" evidence="2">
    <location>
        <begin position="647"/>
        <end position="672"/>
    </location>
</feature>
<accession>A0A4S9L913</accession>
<dbReference type="GO" id="GO:0090173">
    <property type="term" value="P:regulation of synaptonemal complex assembly"/>
    <property type="evidence" value="ECO:0007669"/>
    <property type="project" value="InterPro"/>
</dbReference>
<dbReference type="AlphaFoldDB" id="A0A4S9L913"/>
<feature type="region of interest" description="Disordered" evidence="2">
    <location>
        <begin position="156"/>
        <end position="175"/>
    </location>
</feature>
<evidence type="ECO:0008006" key="5">
    <source>
        <dbReference type="Google" id="ProtNLM"/>
    </source>
</evidence>
<evidence type="ECO:0000256" key="1">
    <source>
        <dbReference type="ARBA" id="ARBA00023254"/>
    </source>
</evidence>
<gene>
    <name evidence="3" type="ORF">D6D01_05216</name>
</gene>
<evidence type="ECO:0000313" key="3">
    <source>
        <dbReference type="EMBL" id="THY25035.1"/>
    </source>
</evidence>
<dbReference type="InterPro" id="IPR039057">
    <property type="entry name" value="Spo22/ZIP4"/>
</dbReference>
<reference evidence="3 4" key="1">
    <citation type="submission" date="2018-10" db="EMBL/GenBank/DDBJ databases">
        <title>Fifty Aureobasidium pullulans genomes reveal a recombining polyextremotolerant generalist.</title>
        <authorList>
            <person name="Gostincar C."/>
            <person name="Turk M."/>
            <person name="Zajc J."/>
            <person name="Gunde-Cimerman N."/>
        </authorList>
    </citation>
    <scope>NUCLEOTIDE SEQUENCE [LARGE SCALE GENOMIC DNA]</scope>
    <source>
        <strain evidence="3 4">EXF-6604</strain>
    </source>
</reference>
<proteinExistence type="predicted"/>
<sequence>MRLMATQAGKTETEKKIAAYLDFSAQLIRRLDSGNINAVTLKELAALTERACPRPPTAKAMDFDRLGTQIWNAAIHLSDQSSPMLKTWPQLEPQLRVLAFFLLDAAQRCYVKHGNKKSSQNLVRVFKTAMKAARICINANALDLCTRLFEKVADHVEHKQDPPPEHKKDKQESEADEMLKELTANYHLLRATASWKQDKPDSVTFWLGRVLLLPNRADFLRLAEKKVDLTYEVGKSALKKKQFDIAARWLEQSYSIFDDVDQEMLSSDFCDLRLVVTLDFARALVGVGDAASLNKASNLIVLLDQEHGYKTEVYLLRLDAIYAQEPFQADEFHGALTRIVRTAILSEGTFRSIMYQIQKLNTYHPAKEGPLNRANIVNSNLGPHSYLACQSLDLLLSRLLPELPAALNMVEKIIVTRVWISSLSLQVQDHPSRLEALFEDIANTNGTKLGLEATHASQSLIWKAVTSLQQVKNELEAARWCVLANHAIFASSGEINKAKLLRKMMTVAIAKGDAAYAREAYYQMSEVGKASVMTRYLMFKIALQEGDVQLAEESLEGVVKASSKGAEKYLFACALEAQQTGDRRQLIATLNKVLEYHERNPSNDVRLPVLLRCIAGAITTELYTNDMPLEAGLTELCKVFEAGRTTNPLHTPEPETDHHSAAMRHGSTFKDGNNSDSRLAELRWFSCHSYNTALKYCSEMHPELLMRFMTTSVSLIDLLRNEGEKDDGLLSRLLLCRFLATSSLIVLARSEDHIERALQLYMDARRQIGAFYHKYQETIQNDLLQPDVISDVEIKEFEMIQFDLEALMRLEQWDDLDQTLTMCLDARHSDRLERAADLILHIHTYIANSCHANPRHQEKIPTVMEKIINTCWRNNKDITSLARWIRCLFQMTITTDPVMSLRCLDQAHAIANKAAMQQIPEPYPVEELEWLATTAFNHAVDLWFANVDEGDGQGTAKAWAEKALMLSGAVTIGDCALHKTLQDKWMKLRGMGQQS</sequence>
<evidence type="ECO:0000313" key="4">
    <source>
        <dbReference type="Proteomes" id="UP000306584"/>
    </source>
</evidence>
<dbReference type="Pfam" id="PF08631">
    <property type="entry name" value="SPO22"/>
    <property type="match status" value="1"/>
</dbReference>
<dbReference type="EMBL" id="QZBD01000191">
    <property type="protein sequence ID" value="THY25035.1"/>
    <property type="molecule type" value="Genomic_DNA"/>
</dbReference>
<dbReference type="GO" id="GO:0051321">
    <property type="term" value="P:meiotic cell cycle"/>
    <property type="evidence" value="ECO:0007669"/>
    <property type="project" value="UniProtKB-KW"/>
</dbReference>
<dbReference type="InterPro" id="IPR013940">
    <property type="entry name" value="Spo22/ZIP4/TEX11"/>
</dbReference>
<dbReference type="Proteomes" id="UP000306584">
    <property type="component" value="Unassembled WGS sequence"/>
</dbReference>
<evidence type="ECO:0000256" key="2">
    <source>
        <dbReference type="SAM" id="MobiDB-lite"/>
    </source>
</evidence>
<comment type="caution">
    <text evidence="3">The sequence shown here is derived from an EMBL/GenBank/DDBJ whole genome shotgun (WGS) entry which is preliminary data.</text>
</comment>
<protein>
    <recommendedName>
        <fullName evidence="5">SPO22-domain-containing protein</fullName>
    </recommendedName>
</protein>
<keyword evidence="1" id="KW-0469">Meiosis</keyword>